<keyword evidence="1" id="KW-0732">Signal</keyword>
<organism evidence="3 4">
    <name type="scientific">Propionispira arboris</name>
    <dbReference type="NCBI Taxonomy" id="84035"/>
    <lineage>
        <taxon>Bacteria</taxon>
        <taxon>Bacillati</taxon>
        <taxon>Bacillota</taxon>
        <taxon>Negativicutes</taxon>
        <taxon>Selenomonadales</taxon>
        <taxon>Selenomonadaceae</taxon>
        <taxon>Propionispira</taxon>
    </lineage>
</organism>
<dbReference type="Pfam" id="PF09084">
    <property type="entry name" value="NMT1"/>
    <property type="match status" value="1"/>
</dbReference>
<dbReference type="Proteomes" id="UP000199662">
    <property type="component" value="Unassembled WGS sequence"/>
</dbReference>
<reference evidence="3 4" key="1">
    <citation type="submission" date="2016-10" db="EMBL/GenBank/DDBJ databases">
        <authorList>
            <person name="de Groot N.N."/>
        </authorList>
    </citation>
    <scope>NUCLEOTIDE SEQUENCE [LARGE SCALE GENOMIC DNA]</scope>
    <source>
        <strain evidence="3 4">DSM 2179</strain>
    </source>
</reference>
<sequence>MKRILLFLLILCIGIGFAGCAGSQTNSAEIGSGGTDDLSKVTIRVGQTGWSNFELMLKAAGIADTPYKVDYKVFQGGNLCLEAMASDNLDFTLTSEIPPVFSSQSANQGNFKIIAVSQSTTLNQELVVPKDSGVTSIKELRGQKIAYVNNTTAHYFLLKMLSQAGMKWEDVDPVQLSTSDGLTAFSGGKIAALASYGNAIISAHQQGAVTLLSAKDILSGNFPVEASISALSDTGKRGAIADYLTRINKAYEWTRNNPEKWAQIIADNTHQPYDQALATFKEGMAQSPDKIVAVSQKAIDSQQDIVKQFLEVGVLKTNIDVSSFWSHEYDKELPISDK</sequence>
<proteinExistence type="predicted"/>
<keyword evidence="4" id="KW-1185">Reference proteome</keyword>
<evidence type="ECO:0000313" key="3">
    <source>
        <dbReference type="EMBL" id="SEJ66898.1"/>
    </source>
</evidence>
<dbReference type="PANTHER" id="PTHR30024:SF48">
    <property type="entry name" value="ABC TRANSPORTER SUBSTRATE-BINDING PROTEIN"/>
    <property type="match status" value="1"/>
</dbReference>
<gene>
    <name evidence="3" type="ORF">SAMN05660742_11352</name>
</gene>
<feature type="chain" id="PRO_5039366789" evidence="1">
    <location>
        <begin position="19"/>
        <end position="338"/>
    </location>
</feature>
<dbReference type="PROSITE" id="PS51257">
    <property type="entry name" value="PROKAR_LIPOPROTEIN"/>
    <property type="match status" value="1"/>
</dbReference>
<dbReference type="InterPro" id="IPR015168">
    <property type="entry name" value="SsuA/THI5"/>
</dbReference>
<dbReference type="RefSeq" id="WP_091832498.1">
    <property type="nucleotide sequence ID" value="NZ_FNZK01000013.1"/>
</dbReference>
<protein>
    <submittedName>
        <fullName evidence="3">Sulfonate transport system substrate-binding protein</fullName>
    </submittedName>
</protein>
<evidence type="ECO:0000313" key="4">
    <source>
        <dbReference type="Proteomes" id="UP000199662"/>
    </source>
</evidence>
<name>A0A1H7ANJ3_9FIRM</name>
<feature type="domain" description="SsuA/THI5-like" evidence="2">
    <location>
        <begin position="69"/>
        <end position="260"/>
    </location>
</feature>
<evidence type="ECO:0000256" key="1">
    <source>
        <dbReference type="SAM" id="SignalP"/>
    </source>
</evidence>
<dbReference type="EMBL" id="FNZK01000013">
    <property type="protein sequence ID" value="SEJ66898.1"/>
    <property type="molecule type" value="Genomic_DNA"/>
</dbReference>
<dbReference type="SUPFAM" id="SSF53850">
    <property type="entry name" value="Periplasmic binding protein-like II"/>
    <property type="match status" value="1"/>
</dbReference>
<feature type="signal peptide" evidence="1">
    <location>
        <begin position="1"/>
        <end position="18"/>
    </location>
</feature>
<dbReference type="STRING" id="84035.SAMN05660742_11352"/>
<dbReference type="PANTHER" id="PTHR30024">
    <property type="entry name" value="ALIPHATIC SULFONATES-BINDING PROTEIN-RELATED"/>
    <property type="match status" value="1"/>
</dbReference>
<evidence type="ECO:0000259" key="2">
    <source>
        <dbReference type="Pfam" id="PF09084"/>
    </source>
</evidence>
<dbReference type="AlphaFoldDB" id="A0A1H7ANJ3"/>
<dbReference type="Gene3D" id="3.40.190.10">
    <property type="entry name" value="Periplasmic binding protein-like II"/>
    <property type="match status" value="2"/>
</dbReference>
<dbReference type="CDD" id="cd13558">
    <property type="entry name" value="PBP2_SsuA_like_2"/>
    <property type="match status" value="1"/>
</dbReference>
<accession>A0A1H7ANJ3</accession>